<evidence type="ECO:0000256" key="1">
    <source>
        <dbReference type="SAM" id="Phobius"/>
    </source>
</evidence>
<proteinExistence type="predicted"/>
<keyword evidence="1" id="KW-1133">Transmembrane helix</keyword>
<accession>A0A6N3CSX1</accession>
<protein>
    <submittedName>
        <fullName evidence="2">Uncharacterized protein</fullName>
    </submittedName>
</protein>
<dbReference type="EMBL" id="CACRUF010000042">
    <property type="protein sequence ID" value="VYU18704.1"/>
    <property type="molecule type" value="Genomic_DNA"/>
</dbReference>
<feature type="transmembrane region" description="Helical" evidence="1">
    <location>
        <begin position="7"/>
        <end position="28"/>
    </location>
</feature>
<dbReference type="RefSeq" id="WP_156719819.1">
    <property type="nucleotide sequence ID" value="NZ_CACRUF010000042.1"/>
</dbReference>
<name>A0A6N3CSX1_9FIRM</name>
<dbReference type="AlphaFoldDB" id="A0A6N3CSX1"/>
<evidence type="ECO:0000313" key="2">
    <source>
        <dbReference type="EMBL" id="VYU18704.1"/>
    </source>
</evidence>
<sequence length="141" mass="15601">MGSGFEFFVFYFCCVALWLILSGLYLIIKRFVLRRNGTPVTIVSILPRVIKEIPLARGMDKYIYGYDIKYILNGETHTAESVEFYIPFGPIGGPVVLFSPTGVLAKNGEVSIDNVRITIVYGLASIALGIGVFLGMLDLVR</sequence>
<keyword evidence="1" id="KW-0472">Membrane</keyword>
<gene>
    <name evidence="2" type="ORF">VDLFYP95_01729</name>
</gene>
<reference evidence="2" key="1">
    <citation type="submission" date="2019-11" db="EMBL/GenBank/DDBJ databases">
        <authorList>
            <person name="Feng L."/>
        </authorList>
    </citation>
    <scope>NUCLEOTIDE SEQUENCE</scope>
    <source>
        <strain evidence="2">VdisparLFYP95</strain>
    </source>
</reference>
<feature type="transmembrane region" description="Helical" evidence="1">
    <location>
        <begin position="119"/>
        <end position="140"/>
    </location>
</feature>
<organism evidence="2">
    <name type="scientific">Veillonella dispar</name>
    <dbReference type="NCBI Taxonomy" id="39778"/>
    <lineage>
        <taxon>Bacteria</taxon>
        <taxon>Bacillati</taxon>
        <taxon>Bacillota</taxon>
        <taxon>Negativicutes</taxon>
        <taxon>Veillonellales</taxon>
        <taxon>Veillonellaceae</taxon>
        <taxon>Veillonella</taxon>
    </lineage>
</organism>
<keyword evidence="1" id="KW-0812">Transmembrane</keyword>